<reference evidence="2 3" key="1">
    <citation type="submission" date="2015-07" db="EMBL/GenBank/DDBJ databases">
        <title>Comparative genomics of the Sigatoka disease complex on banana suggests a link between parallel evolutionary changes in Pseudocercospora fijiensis and Pseudocercospora eumusae and increased virulence on the banana host.</title>
        <authorList>
            <person name="Chang T.-C."/>
            <person name="Salvucci A."/>
            <person name="Crous P.W."/>
            <person name="Stergiopoulos I."/>
        </authorList>
    </citation>
    <scope>NUCLEOTIDE SEQUENCE [LARGE SCALE GENOMIC DNA]</scope>
    <source>
        <strain evidence="2 3">CBS 114824</strain>
    </source>
</reference>
<proteinExistence type="predicted"/>
<organism evidence="2 3">
    <name type="scientific">Pseudocercospora eumusae</name>
    <dbReference type="NCBI Taxonomy" id="321146"/>
    <lineage>
        <taxon>Eukaryota</taxon>
        <taxon>Fungi</taxon>
        <taxon>Dikarya</taxon>
        <taxon>Ascomycota</taxon>
        <taxon>Pezizomycotina</taxon>
        <taxon>Dothideomycetes</taxon>
        <taxon>Dothideomycetidae</taxon>
        <taxon>Mycosphaerellales</taxon>
        <taxon>Mycosphaerellaceae</taxon>
        <taxon>Pseudocercospora</taxon>
    </lineage>
</organism>
<evidence type="ECO:0000256" key="1">
    <source>
        <dbReference type="SAM" id="MobiDB-lite"/>
    </source>
</evidence>
<dbReference type="EMBL" id="LFZN01000010">
    <property type="protein sequence ID" value="KXT05860.1"/>
    <property type="molecule type" value="Genomic_DNA"/>
</dbReference>
<comment type="caution">
    <text evidence="2">The sequence shown here is derived from an EMBL/GenBank/DDBJ whole genome shotgun (WGS) entry which is preliminary data.</text>
</comment>
<evidence type="ECO:0000313" key="2">
    <source>
        <dbReference type="EMBL" id="KXT05860.1"/>
    </source>
</evidence>
<feature type="region of interest" description="Disordered" evidence="1">
    <location>
        <begin position="83"/>
        <end position="211"/>
    </location>
</feature>
<protein>
    <recommendedName>
        <fullName evidence="4">Myb-like domain-containing protein</fullName>
    </recommendedName>
</protein>
<evidence type="ECO:0008006" key="4">
    <source>
        <dbReference type="Google" id="ProtNLM"/>
    </source>
</evidence>
<accession>A0A139HTR0</accession>
<name>A0A139HTR0_9PEZI</name>
<sequence>MTSGQVYPTLPGTIDPEHMGGAEWAYAPSSVCQPADPQSMYAYNDPYITPYPTSTVESQPWTHYARAAVPDITVAPYGVSGLPHQPQQIPIKDPGRPRSSPSTFGPSADSISWTTTGLGIQGIQYTTAGGQPTPPVTSTFPPNVFQTYPTDDHYGTTSPPEIRQPQPRRPYTNIAPNPVGAAAKRKRDEEDPQDVSGSAGKRRKRTSSVASADLSEDDRFLVQLKEDENLPWKDIATRFQTEKGKNFQVAALQMRYKRLREKFRIWEDQDVQALKLAHEYWEKYKWEIISAKMLDFGIQERWPARHAARKWQELEAATTAGTHATTAGLTPASMSQFSSPIDGPVHFAFMPLS</sequence>
<dbReference type="Proteomes" id="UP000070133">
    <property type="component" value="Unassembled WGS sequence"/>
</dbReference>
<gene>
    <name evidence="2" type="ORF">AC578_1010</name>
</gene>
<dbReference type="OrthoDB" id="5421421at2759"/>
<feature type="compositionally biased region" description="Polar residues" evidence="1">
    <location>
        <begin position="99"/>
        <end position="159"/>
    </location>
</feature>
<dbReference type="AlphaFoldDB" id="A0A139HTR0"/>
<evidence type="ECO:0000313" key="3">
    <source>
        <dbReference type="Proteomes" id="UP000070133"/>
    </source>
</evidence>
<keyword evidence="3" id="KW-1185">Reference proteome</keyword>